<keyword evidence="5" id="KW-1185">Reference proteome</keyword>
<keyword evidence="3" id="KW-0732">Signal</keyword>
<accession>A0ABD2LCD9</accession>
<feature type="signal peptide" evidence="3">
    <location>
        <begin position="1"/>
        <end position="25"/>
    </location>
</feature>
<feature type="compositionally biased region" description="Low complexity" evidence="1">
    <location>
        <begin position="440"/>
        <end position="455"/>
    </location>
</feature>
<reference evidence="4 5" key="1">
    <citation type="submission" date="2024-10" db="EMBL/GenBank/DDBJ databases">
        <authorList>
            <person name="Kim D."/>
        </authorList>
    </citation>
    <scope>NUCLEOTIDE SEQUENCE [LARGE SCALE GENOMIC DNA]</scope>
    <source>
        <strain evidence="4">BH-2024</strain>
    </source>
</reference>
<dbReference type="PANTHER" id="PTHR10132:SF14">
    <property type="entry name" value="SARCOGLYCAN ALPHA, ISOFORM C"/>
    <property type="match status" value="1"/>
</dbReference>
<dbReference type="EMBL" id="JBICBT010000464">
    <property type="protein sequence ID" value="KAL3112798.1"/>
    <property type="molecule type" value="Genomic_DNA"/>
</dbReference>
<dbReference type="Proteomes" id="UP001620626">
    <property type="component" value="Unassembled WGS sequence"/>
</dbReference>
<evidence type="ECO:0000313" key="5">
    <source>
        <dbReference type="Proteomes" id="UP001620626"/>
    </source>
</evidence>
<sequence>MANFYFVLSNRFGLFLLFLTFGSNGQQREHAAEVRAVKGKLFVHMLHSAYFFPQTVEVKWSASALGRPTLPHWLHLFPSRHRSIAFLLGTPVSPHSHFPIHIIARRLDTFQSTERSFAIVGSDDVQFDGAAQQIAEIKITNVDAEELIWELIRGHKMAKGLERAIHSTFRGRGVNPFVFNILPGTPNPPSDEVLHQLHHQLKFGAIVQVGTQAHFHSNVLQLARGIQLNPEFCTQNKLIPMDRHFHSENFVIDWCKFTLRNMTILKQLEKPPRHKTKEDEAERPMTTAHGTENGDSSAKDEQKQQTKHTLLEQSGEHQRPVPPVPFIWESVLVFPLLAVFCLLFILCLSLIFFGRREGQYWRDFKTPKDQLYEYLNLRESQRQLRELSSQRQMQMMCQTAGWREPSEALSIGTFLRPREKDQTLSVAEQQPIGTPRPEFTSKGTITSTSRSSIGKQTVAEAARANGASIYPYKYPMDSEEEAEDEGGERGGENGEFGGRGRRR</sequence>
<protein>
    <submittedName>
        <fullName evidence="4">Uncharacterized protein</fullName>
    </submittedName>
</protein>
<proteinExistence type="predicted"/>
<keyword evidence="2" id="KW-0812">Transmembrane</keyword>
<keyword evidence="2" id="KW-0472">Membrane</keyword>
<gene>
    <name evidence="4" type="ORF">niasHT_019772</name>
</gene>
<feature type="region of interest" description="Disordered" evidence="1">
    <location>
        <begin position="268"/>
        <end position="318"/>
    </location>
</feature>
<feature type="region of interest" description="Disordered" evidence="1">
    <location>
        <begin position="420"/>
        <end position="503"/>
    </location>
</feature>
<dbReference type="AlphaFoldDB" id="A0ABD2LCD9"/>
<dbReference type="PANTHER" id="PTHR10132">
    <property type="entry name" value="ALPHA-/EPSILON-SARCOGLYCAN FAMILY MEMBER"/>
    <property type="match status" value="1"/>
</dbReference>
<comment type="caution">
    <text evidence="4">The sequence shown here is derived from an EMBL/GenBank/DDBJ whole genome shotgun (WGS) entry which is preliminary data.</text>
</comment>
<feature type="compositionally biased region" description="Basic and acidic residues" evidence="1">
    <location>
        <begin position="268"/>
        <end position="283"/>
    </location>
</feature>
<evidence type="ECO:0000256" key="2">
    <source>
        <dbReference type="SAM" id="Phobius"/>
    </source>
</evidence>
<name>A0ABD2LCD9_9BILA</name>
<dbReference type="InterPro" id="IPR008908">
    <property type="entry name" value="Sarcoglycan_alpha/epsilon"/>
</dbReference>
<dbReference type="InterPro" id="IPR015919">
    <property type="entry name" value="Cadherin-like_sf"/>
</dbReference>
<feature type="compositionally biased region" description="Polar residues" evidence="1">
    <location>
        <begin position="423"/>
        <end position="432"/>
    </location>
</feature>
<evidence type="ECO:0000256" key="3">
    <source>
        <dbReference type="SAM" id="SignalP"/>
    </source>
</evidence>
<feature type="transmembrane region" description="Helical" evidence="2">
    <location>
        <begin position="326"/>
        <end position="353"/>
    </location>
</feature>
<organism evidence="4 5">
    <name type="scientific">Heterodera trifolii</name>
    <dbReference type="NCBI Taxonomy" id="157864"/>
    <lineage>
        <taxon>Eukaryota</taxon>
        <taxon>Metazoa</taxon>
        <taxon>Ecdysozoa</taxon>
        <taxon>Nematoda</taxon>
        <taxon>Chromadorea</taxon>
        <taxon>Rhabditida</taxon>
        <taxon>Tylenchina</taxon>
        <taxon>Tylenchomorpha</taxon>
        <taxon>Tylenchoidea</taxon>
        <taxon>Heteroderidae</taxon>
        <taxon>Heteroderinae</taxon>
        <taxon>Heterodera</taxon>
    </lineage>
</organism>
<feature type="compositionally biased region" description="Acidic residues" evidence="1">
    <location>
        <begin position="477"/>
        <end position="486"/>
    </location>
</feature>
<feature type="chain" id="PRO_5044803671" evidence="3">
    <location>
        <begin position="26"/>
        <end position="503"/>
    </location>
</feature>
<evidence type="ECO:0000256" key="1">
    <source>
        <dbReference type="SAM" id="MobiDB-lite"/>
    </source>
</evidence>
<dbReference type="SUPFAM" id="SSF49313">
    <property type="entry name" value="Cadherin-like"/>
    <property type="match status" value="1"/>
</dbReference>
<evidence type="ECO:0000313" key="4">
    <source>
        <dbReference type="EMBL" id="KAL3112798.1"/>
    </source>
</evidence>
<keyword evidence="2" id="KW-1133">Transmembrane helix</keyword>